<feature type="signal peptide" evidence="1">
    <location>
        <begin position="1"/>
        <end position="21"/>
    </location>
</feature>
<gene>
    <name evidence="2" type="ORF">TWF191_000561</name>
</gene>
<organism evidence="2 3">
    <name type="scientific">Orbilia oligospora</name>
    <name type="common">Nematode-trapping fungus</name>
    <name type="synonym">Arthrobotrys oligospora</name>
    <dbReference type="NCBI Taxonomy" id="2813651"/>
    <lineage>
        <taxon>Eukaryota</taxon>
        <taxon>Fungi</taxon>
        <taxon>Dikarya</taxon>
        <taxon>Ascomycota</taxon>
        <taxon>Pezizomycotina</taxon>
        <taxon>Orbiliomycetes</taxon>
        <taxon>Orbiliales</taxon>
        <taxon>Orbiliaceae</taxon>
        <taxon>Orbilia</taxon>
    </lineage>
</organism>
<keyword evidence="1" id="KW-0732">Signal</keyword>
<sequence>MFILKSLVAVLALGLVQDTIAAAAAPACCTNKCGKSVQLAKNGKKDCSALLIKTVIPTRTTTHFRTTTVTRKTTLSRTITLTRGSTVTKAVTDTTDITVTTIASETDYSTSTSLATVEETETLTDISTAVETNTETTTVPYPVPTVSFIKRNAKPTKPAYASACDNSAYTRACSCIGVKPRTTTRSAVVRTVYKTRTAYKTNTAYKTFTAYKTNIETRTSTAPAETRTEIVSLTTYTTIISGTAITATETLTLTESATVTETTVVVATETAAPAPPTCVGRGFSFRLTGSAVSANGWGMGMINSIGQGIYVRLFSGGSSAMVIDGDRGLQSWYGSDYQYVILTGNLPTKVWIKSARSSVSYTWQQTAITCGIGSGPNYELTCKSATTTYFVTFCQNPTYYEWELFVYTDYLHSESMHSAKALLVTHVTSFDMKSKQFRS</sequence>
<accession>A0A7C8UGY0</accession>
<proteinExistence type="predicted"/>
<evidence type="ECO:0008006" key="4">
    <source>
        <dbReference type="Google" id="ProtNLM"/>
    </source>
</evidence>
<evidence type="ECO:0000313" key="3">
    <source>
        <dbReference type="Proteomes" id="UP000483672"/>
    </source>
</evidence>
<evidence type="ECO:0000313" key="2">
    <source>
        <dbReference type="EMBL" id="KAF3208904.1"/>
    </source>
</evidence>
<name>A0A7C8UGY0_ORBOL</name>
<reference evidence="2 3" key="1">
    <citation type="submission" date="2019-06" db="EMBL/GenBank/DDBJ databases">
        <authorList>
            <person name="Palmer J.M."/>
        </authorList>
    </citation>
    <scope>NUCLEOTIDE SEQUENCE [LARGE SCALE GENOMIC DNA]</scope>
    <source>
        <strain evidence="2 3">TWF191</strain>
    </source>
</reference>
<dbReference type="EMBL" id="WIPF01000104">
    <property type="protein sequence ID" value="KAF3208904.1"/>
    <property type="molecule type" value="Genomic_DNA"/>
</dbReference>
<evidence type="ECO:0000256" key="1">
    <source>
        <dbReference type="SAM" id="SignalP"/>
    </source>
</evidence>
<comment type="caution">
    <text evidence="2">The sequence shown here is derived from an EMBL/GenBank/DDBJ whole genome shotgun (WGS) entry which is preliminary data.</text>
</comment>
<dbReference type="AlphaFoldDB" id="A0A7C8UGY0"/>
<protein>
    <recommendedName>
        <fullName evidence="4">CBM-cenC domain-containing protein</fullName>
    </recommendedName>
</protein>
<feature type="chain" id="PRO_5028799389" description="CBM-cenC domain-containing protein" evidence="1">
    <location>
        <begin position="22"/>
        <end position="439"/>
    </location>
</feature>
<dbReference type="Proteomes" id="UP000483672">
    <property type="component" value="Unassembled WGS sequence"/>
</dbReference>